<evidence type="ECO:0008006" key="9">
    <source>
        <dbReference type="Google" id="ProtNLM"/>
    </source>
</evidence>
<feature type="region of interest" description="Disordered" evidence="5">
    <location>
        <begin position="1"/>
        <end position="23"/>
    </location>
</feature>
<keyword evidence="8" id="KW-1185">Reference proteome</keyword>
<gene>
    <name evidence="7" type="ORF">HGA08_07685</name>
</gene>
<sequence length="351" mass="37228">MYPAGPNLRPLPPPGYHGRPYPPPKSGSGWGTAFAVLLVVAMVGGLVGFATLGGHDNSSAAYTTSTPSYTYSTPSSSSAGADPTTTTAYPSPTRTTTRYRITTTVPPKPAGPQPVVATATNPLFSDHNSGLINIVCDYPTWGADVASARAFFTAATSCLDRMWTPVLQAQNLPSDTPSVSVTATGAEAISPCGSSGGSYAAFYCSVNDTIYMPLDHIQTEMYGDRWAIYLAVFAHEYGHHVQGITGIAERAHSDRYQAGTYSPTGLESSRRLELEAQCFGGMFITSNEAAGTIAGPDAAFVRQDNFGRGDDNSDIRDHGTNDHYGAWYAQGEDNNRTWMCNTWAASSDAVS</sequence>
<proteinExistence type="predicted"/>
<reference evidence="7 8" key="1">
    <citation type="submission" date="2020-04" db="EMBL/GenBank/DDBJ databases">
        <title>MicrobeNet Type strains.</title>
        <authorList>
            <person name="Nicholson A.C."/>
        </authorList>
    </citation>
    <scope>NUCLEOTIDE SEQUENCE [LARGE SCALE GENOMIC DNA]</scope>
    <source>
        <strain evidence="7 8">JCM 12354</strain>
    </source>
</reference>
<name>A0A846XYE1_9NOCA</name>
<evidence type="ECO:0000256" key="6">
    <source>
        <dbReference type="SAM" id="Phobius"/>
    </source>
</evidence>
<comment type="subcellular location">
    <subcellularLocation>
        <location evidence="1">Membrane</location>
        <topology evidence="1">Single-pass membrane protein</topology>
    </subcellularLocation>
</comment>
<accession>A0A846XYE1</accession>
<feature type="compositionally biased region" description="Pro residues" evidence="5">
    <location>
        <begin position="9"/>
        <end position="23"/>
    </location>
</feature>
<evidence type="ECO:0000256" key="4">
    <source>
        <dbReference type="ARBA" id="ARBA00023136"/>
    </source>
</evidence>
<dbReference type="GO" id="GO:0016020">
    <property type="term" value="C:membrane"/>
    <property type="evidence" value="ECO:0007669"/>
    <property type="project" value="UniProtKB-SubCell"/>
</dbReference>
<keyword evidence="4 6" id="KW-0472">Membrane</keyword>
<dbReference type="RefSeq" id="WP_084474057.1">
    <property type="nucleotide sequence ID" value="NZ_JAAXOP010000003.1"/>
</dbReference>
<feature type="region of interest" description="Disordered" evidence="5">
    <location>
        <begin position="64"/>
        <end position="98"/>
    </location>
</feature>
<dbReference type="InterPro" id="IPR007343">
    <property type="entry name" value="Uncharacterised_pept_Zn_put"/>
</dbReference>
<keyword evidence="2 6" id="KW-0812">Transmembrane</keyword>
<dbReference type="Proteomes" id="UP000565711">
    <property type="component" value="Unassembled WGS sequence"/>
</dbReference>
<evidence type="ECO:0000256" key="5">
    <source>
        <dbReference type="SAM" id="MobiDB-lite"/>
    </source>
</evidence>
<dbReference type="EMBL" id="JAAXOP010000003">
    <property type="protein sequence ID" value="NKY50088.1"/>
    <property type="molecule type" value="Genomic_DNA"/>
</dbReference>
<evidence type="ECO:0000256" key="3">
    <source>
        <dbReference type="ARBA" id="ARBA00022989"/>
    </source>
</evidence>
<comment type="caution">
    <text evidence="7">The sequence shown here is derived from an EMBL/GenBank/DDBJ whole genome shotgun (WGS) entry which is preliminary data.</text>
</comment>
<protein>
    <recommendedName>
        <fullName evidence="9">Metalloprotease</fullName>
    </recommendedName>
</protein>
<dbReference type="Pfam" id="PF04228">
    <property type="entry name" value="Zn_peptidase"/>
    <property type="match status" value="1"/>
</dbReference>
<evidence type="ECO:0000313" key="8">
    <source>
        <dbReference type="Proteomes" id="UP000565711"/>
    </source>
</evidence>
<evidence type="ECO:0000256" key="1">
    <source>
        <dbReference type="ARBA" id="ARBA00004167"/>
    </source>
</evidence>
<feature type="transmembrane region" description="Helical" evidence="6">
    <location>
        <begin position="30"/>
        <end position="52"/>
    </location>
</feature>
<dbReference type="PANTHER" id="PTHR30168">
    <property type="entry name" value="PUTATIVE MEMBRANE PROTEIN YPFJ"/>
    <property type="match status" value="1"/>
</dbReference>
<keyword evidence="3 6" id="KW-1133">Transmembrane helix</keyword>
<evidence type="ECO:0000313" key="7">
    <source>
        <dbReference type="EMBL" id="NKY50088.1"/>
    </source>
</evidence>
<dbReference type="PANTHER" id="PTHR30168:SF0">
    <property type="entry name" value="INNER MEMBRANE PROTEIN"/>
    <property type="match status" value="1"/>
</dbReference>
<evidence type="ECO:0000256" key="2">
    <source>
        <dbReference type="ARBA" id="ARBA00022692"/>
    </source>
</evidence>
<dbReference type="AlphaFoldDB" id="A0A846XYE1"/>
<organism evidence="7 8">
    <name type="scientific">Nocardia vermiculata</name>
    <dbReference type="NCBI Taxonomy" id="257274"/>
    <lineage>
        <taxon>Bacteria</taxon>
        <taxon>Bacillati</taxon>
        <taxon>Actinomycetota</taxon>
        <taxon>Actinomycetes</taxon>
        <taxon>Mycobacteriales</taxon>
        <taxon>Nocardiaceae</taxon>
        <taxon>Nocardia</taxon>
    </lineage>
</organism>